<evidence type="ECO:0000313" key="1">
    <source>
        <dbReference type="EMBL" id="PZT48534.1"/>
    </source>
</evidence>
<evidence type="ECO:0008006" key="3">
    <source>
        <dbReference type="Google" id="ProtNLM"/>
    </source>
</evidence>
<reference evidence="1 2" key="1">
    <citation type="submission" date="2017-03" db="EMBL/GenBank/DDBJ databases">
        <title>Genomic and clinical evidence uncovers the enterohepatic species Helicobacter valdiviensis as a potential human intestinal pathogen.</title>
        <authorList>
            <person name="Fresia P."/>
            <person name="Jara R."/>
            <person name="Sierra R."/>
            <person name="Ferres I."/>
            <person name="Greif G."/>
            <person name="Iraola G."/>
            <person name="Collado L."/>
        </authorList>
    </citation>
    <scope>NUCLEOTIDE SEQUENCE [LARGE SCALE GENOMIC DNA]</scope>
    <source>
        <strain evidence="1 2">WBE14</strain>
    </source>
</reference>
<dbReference type="AlphaFoldDB" id="A0A2W6MVI3"/>
<accession>A0A2W6MVI3</accession>
<gene>
    <name evidence="1" type="ORF">B6S12_03425</name>
</gene>
<proteinExistence type="predicted"/>
<name>A0A2W6MVI3_9HELI</name>
<dbReference type="Proteomes" id="UP000249746">
    <property type="component" value="Unassembled WGS sequence"/>
</dbReference>
<comment type="caution">
    <text evidence="1">The sequence shown here is derived from an EMBL/GenBank/DDBJ whole genome shotgun (WGS) entry which is preliminary data.</text>
</comment>
<keyword evidence="2" id="KW-1185">Reference proteome</keyword>
<evidence type="ECO:0000313" key="2">
    <source>
        <dbReference type="Proteomes" id="UP000249746"/>
    </source>
</evidence>
<dbReference type="EMBL" id="NBIU01000006">
    <property type="protein sequence ID" value="PZT48534.1"/>
    <property type="molecule type" value="Genomic_DNA"/>
</dbReference>
<dbReference type="OrthoDB" id="5324253at2"/>
<protein>
    <recommendedName>
        <fullName evidence="3">STAS domain-containing protein</fullName>
    </recommendedName>
</protein>
<sequence length="100" mass="12087">MRLEILDENSYILHGKLKELEDYFELKRLLLKHKNEQKKEINFYIPTAREINFYILGYFLKLARYDGFSFSFSLGSLSLYESFLRLGLHSFFKVVYEDLE</sequence>
<organism evidence="1 2">
    <name type="scientific">Helicobacter valdiviensis</name>
    <dbReference type="NCBI Taxonomy" id="1458358"/>
    <lineage>
        <taxon>Bacteria</taxon>
        <taxon>Pseudomonadati</taxon>
        <taxon>Campylobacterota</taxon>
        <taxon>Epsilonproteobacteria</taxon>
        <taxon>Campylobacterales</taxon>
        <taxon>Helicobacteraceae</taxon>
        <taxon>Helicobacter</taxon>
    </lineage>
</organism>
<dbReference type="RefSeq" id="WP_111229420.1">
    <property type="nucleotide sequence ID" value="NZ_NBIU01000006.1"/>
</dbReference>